<evidence type="ECO:0000313" key="1">
    <source>
        <dbReference type="EMBL" id="QQL48446.1"/>
    </source>
</evidence>
<dbReference type="RefSeq" id="WP_157526110.1">
    <property type="nucleotide sequence ID" value="NZ_CP066775.1"/>
</dbReference>
<reference evidence="1 2" key="1">
    <citation type="submission" date="2020-12" db="EMBL/GenBank/DDBJ databases">
        <title>HMF7856_wgs.fasta genome submission.</title>
        <authorList>
            <person name="Kang H."/>
            <person name="Kim H."/>
            <person name="Joh K."/>
        </authorList>
    </citation>
    <scope>NUCLEOTIDE SEQUENCE [LARGE SCALE GENOMIC DNA]</scope>
    <source>
        <strain evidence="1 2">HMF7856</strain>
    </source>
</reference>
<evidence type="ECO:0000313" key="2">
    <source>
        <dbReference type="Proteomes" id="UP000429232"/>
    </source>
</evidence>
<organism evidence="1 2">
    <name type="scientific">Mucilaginibacter ginkgonis</name>
    <dbReference type="NCBI Taxonomy" id="2682091"/>
    <lineage>
        <taxon>Bacteria</taxon>
        <taxon>Pseudomonadati</taxon>
        <taxon>Bacteroidota</taxon>
        <taxon>Sphingobacteriia</taxon>
        <taxon>Sphingobacteriales</taxon>
        <taxon>Sphingobacteriaceae</taxon>
        <taxon>Mucilaginibacter</taxon>
    </lineage>
</organism>
<gene>
    <name evidence="1" type="ORF">GO620_009595</name>
</gene>
<accession>A0A6I4I0Z9</accession>
<dbReference type="KEGG" id="mgik:GO620_009595"/>
<proteinExistence type="predicted"/>
<keyword evidence="2" id="KW-1185">Reference proteome</keyword>
<dbReference type="AlphaFoldDB" id="A0A6I4I0Z9"/>
<protein>
    <submittedName>
        <fullName evidence="1">Uncharacterized protein</fullName>
    </submittedName>
</protein>
<dbReference type="Proteomes" id="UP000429232">
    <property type="component" value="Chromosome"/>
</dbReference>
<dbReference type="EMBL" id="CP066775">
    <property type="protein sequence ID" value="QQL48446.1"/>
    <property type="molecule type" value="Genomic_DNA"/>
</dbReference>
<name>A0A6I4I0Z9_9SPHI</name>
<sequence>MSKNTDKLKQQLVEITDVVNAFKSEAVQLRIIEKLLDLMVDEDRPEGYVPAEKRLSKPATGNGGYVHVKKKPGATKILYQLLASDFFTQARTISDIAEYCHDHYESNFKTSELSGILLKLAKENRLVRLRSQDNNRFEYVKPGAKA</sequence>